<sequence length="377" mass="41393">MSAAAPFADFDDASRQLVVAALGGREVAAAAWSQWSAQVTLDASPPAAFAVLPAVSLNLDRLELAPPEASRLRGIFRYAWTHVQLTLRDLFEAVEALGRAEVRALAHRGVPATSRALGHPAAVYADQVDLLVDPVDLDRAADVLRAGGWTPARSVPPDSVRSAFSDLAFEHAERRRVVLHWRSFPPGARRRCDGAILDRAIESLVQERPLLVPDPTDHLLMLSMRAPLVSEVDRVRWALELCALLAPEAGVDRAEFARRAEEGGVLAEAADALRWAARNFGDSLPWTVFPDLAGLPEPRRSGRVLRGGRARRAIGAAATRYSEWCRRHGKVRTPWGFVGFTTRFYAHEWEATGPGAFARAAVRRWHRRPTRSTVDGP</sequence>
<proteinExistence type="predicted"/>
<dbReference type="EMBL" id="JBBHLI010000002">
    <property type="protein sequence ID" value="MEK9500339.1"/>
    <property type="molecule type" value="Genomic_DNA"/>
</dbReference>
<dbReference type="RefSeq" id="WP_405275097.1">
    <property type="nucleotide sequence ID" value="NZ_CP144380.1"/>
</dbReference>
<keyword evidence="2" id="KW-1185">Reference proteome</keyword>
<evidence type="ECO:0000313" key="1">
    <source>
        <dbReference type="EMBL" id="MEK9500339.1"/>
    </source>
</evidence>
<name>A0ABU9E6I1_9BACT</name>
<reference evidence="1 2" key="1">
    <citation type="submission" date="2024-02" db="EMBL/GenBank/DDBJ databases">
        <title>A novel Gemmatimonadota bacterium.</title>
        <authorList>
            <person name="Du Z.-J."/>
            <person name="Ye Y.-Q."/>
        </authorList>
    </citation>
    <scope>NUCLEOTIDE SEQUENCE [LARGE SCALE GENOMIC DNA]</scope>
    <source>
        <strain evidence="1 2">DH-20</strain>
    </source>
</reference>
<comment type="caution">
    <text evidence="1">The sequence shown here is derived from an EMBL/GenBank/DDBJ whole genome shotgun (WGS) entry which is preliminary data.</text>
</comment>
<dbReference type="InterPro" id="IPR039498">
    <property type="entry name" value="NTP_transf_5"/>
</dbReference>
<evidence type="ECO:0000313" key="2">
    <source>
        <dbReference type="Proteomes" id="UP001484239"/>
    </source>
</evidence>
<gene>
    <name evidence="1" type="ORF">WI372_05065</name>
</gene>
<accession>A0ABU9E6I1</accession>
<organism evidence="1 2">
    <name type="scientific">Gaopeijia maritima</name>
    <dbReference type="NCBI Taxonomy" id="3119007"/>
    <lineage>
        <taxon>Bacteria</taxon>
        <taxon>Pseudomonadati</taxon>
        <taxon>Gemmatimonadota</taxon>
        <taxon>Longimicrobiia</taxon>
        <taxon>Gaopeijiales</taxon>
        <taxon>Gaopeijiaceae</taxon>
        <taxon>Gaopeijia</taxon>
    </lineage>
</organism>
<dbReference type="Pfam" id="PF14907">
    <property type="entry name" value="NTP_transf_5"/>
    <property type="match status" value="1"/>
</dbReference>
<dbReference type="Proteomes" id="UP001484239">
    <property type="component" value="Unassembled WGS sequence"/>
</dbReference>
<protein>
    <submittedName>
        <fullName evidence="1">Nucleotidyltransferase family protein</fullName>
    </submittedName>
</protein>